<evidence type="ECO:0000313" key="2">
    <source>
        <dbReference type="Proteomes" id="UP000235392"/>
    </source>
</evidence>
<comment type="caution">
    <text evidence="1">The sequence shown here is derived from an EMBL/GenBank/DDBJ whole genome shotgun (WGS) entry which is preliminary data.</text>
</comment>
<reference evidence="1 2" key="1">
    <citation type="submission" date="2017-11" db="EMBL/GenBank/DDBJ databases">
        <title>De novo assembly and phasing of dikaryotic genomes from two isolates of Puccinia coronata f. sp. avenae, the causal agent of oat crown rust.</title>
        <authorList>
            <person name="Miller M.E."/>
            <person name="Zhang Y."/>
            <person name="Omidvar V."/>
            <person name="Sperschneider J."/>
            <person name="Schwessinger B."/>
            <person name="Raley C."/>
            <person name="Palmer J.M."/>
            <person name="Garnica D."/>
            <person name="Upadhyaya N."/>
            <person name="Rathjen J."/>
            <person name="Taylor J.M."/>
            <person name="Park R.F."/>
            <person name="Dodds P.N."/>
            <person name="Hirsch C.D."/>
            <person name="Kianian S.F."/>
            <person name="Figueroa M."/>
        </authorList>
    </citation>
    <scope>NUCLEOTIDE SEQUENCE [LARGE SCALE GENOMIC DNA]</scope>
    <source>
        <strain evidence="1">12SD80</strain>
    </source>
</reference>
<dbReference type="AlphaFoldDB" id="A0A2N5UK14"/>
<gene>
    <name evidence="1" type="ORF">PCASD_11795</name>
</gene>
<proteinExistence type="predicted"/>
<evidence type="ECO:0000313" key="1">
    <source>
        <dbReference type="EMBL" id="PLW38108.1"/>
    </source>
</evidence>
<accession>A0A2N5UK14</accession>
<dbReference type="EMBL" id="PGCI01000133">
    <property type="protein sequence ID" value="PLW38108.1"/>
    <property type="molecule type" value="Genomic_DNA"/>
</dbReference>
<dbReference type="Proteomes" id="UP000235392">
    <property type="component" value="Unassembled WGS sequence"/>
</dbReference>
<sequence>MTHHYPLFRMPIGRARAAHGLARGCPTAYQAGRAGSITAKMLPSPHPLTKWAAHGPPAGP</sequence>
<name>A0A2N5UK14_9BASI</name>
<organism evidence="1 2">
    <name type="scientific">Puccinia coronata f. sp. avenae</name>
    <dbReference type="NCBI Taxonomy" id="200324"/>
    <lineage>
        <taxon>Eukaryota</taxon>
        <taxon>Fungi</taxon>
        <taxon>Dikarya</taxon>
        <taxon>Basidiomycota</taxon>
        <taxon>Pucciniomycotina</taxon>
        <taxon>Pucciniomycetes</taxon>
        <taxon>Pucciniales</taxon>
        <taxon>Pucciniaceae</taxon>
        <taxon>Puccinia</taxon>
    </lineage>
</organism>
<protein>
    <submittedName>
        <fullName evidence="1">Uncharacterized protein</fullName>
    </submittedName>
</protein>